<dbReference type="Pfam" id="PF10545">
    <property type="entry name" value="MADF_DNA_bdg"/>
    <property type="match status" value="1"/>
</dbReference>
<evidence type="ECO:0000256" key="1">
    <source>
        <dbReference type="SAM" id="MobiDB-lite"/>
    </source>
</evidence>
<sequence>MTKTSHKKNRPFDFKLISLVEPHPVIYMRQIPGMSMFEMMKTKNKIWQEIAAQMGFPVQFCLSRWNNLRGQFQKELKHCNELCPKSGVIRGSTWPYLDRLRFLECTVQAYKPKKERIPKKKQKEPQDVPEESDDIWESDDTDTKFHDEIGSDFHIELATTSGQEEQIVQHDLEEHFSDTYSIIEEIAEEVVGTEDTIIEDTTDTLRRIETLFEGFEGETRVRIEKRIMAFLCKCQLRALNQQGVEDLYV</sequence>
<dbReference type="GO" id="GO:0005667">
    <property type="term" value="C:transcription regulator complex"/>
    <property type="evidence" value="ECO:0007669"/>
    <property type="project" value="TreeGrafter"/>
</dbReference>
<feature type="region of interest" description="Disordered" evidence="1">
    <location>
        <begin position="115"/>
        <end position="140"/>
    </location>
</feature>
<evidence type="ECO:0000313" key="3">
    <source>
        <dbReference type="EnsemblMetazoa" id="SCAU005124-PA"/>
    </source>
</evidence>
<dbReference type="VEuPathDB" id="VectorBase:SCAU005124"/>
<dbReference type="PROSITE" id="PS51029">
    <property type="entry name" value="MADF"/>
    <property type="match status" value="1"/>
</dbReference>
<dbReference type="PANTHER" id="PTHR12243">
    <property type="entry name" value="MADF DOMAIN TRANSCRIPTION FACTOR"/>
    <property type="match status" value="1"/>
</dbReference>
<feature type="domain" description="MADF" evidence="2">
    <location>
        <begin position="15"/>
        <end position="108"/>
    </location>
</feature>
<dbReference type="Proteomes" id="UP000095300">
    <property type="component" value="Unassembled WGS sequence"/>
</dbReference>
<feature type="compositionally biased region" description="Acidic residues" evidence="1">
    <location>
        <begin position="127"/>
        <end position="140"/>
    </location>
</feature>
<dbReference type="AlphaFoldDB" id="A0A1I8P621"/>
<dbReference type="InterPro" id="IPR006578">
    <property type="entry name" value="MADF-dom"/>
</dbReference>
<dbReference type="KEGG" id="scac:106087384"/>
<organism evidence="3 4">
    <name type="scientific">Stomoxys calcitrans</name>
    <name type="common">Stable fly</name>
    <name type="synonym">Conops calcitrans</name>
    <dbReference type="NCBI Taxonomy" id="35570"/>
    <lineage>
        <taxon>Eukaryota</taxon>
        <taxon>Metazoa</taxon>
        <taxon>Ecdysozoa</taxon>
        <taxon>Arthropoda</taxon>
        <taxon>Hexapoda</taxon>
        <taxon>Insecta</taxon>
        <taxon>Pterygota</taxon>
        <taxon>Neoptera</taxon>
        <taxon>Endopterygota</taxon>
        <taxon>Diptera</taxon>
        <taxon>Brachycera</taxon>
        <taxon>Muscomorpha</taxon>
        <taxon>Muscoidea</taxon>
        <taxon>Muscidae</taxon>
        <taxon>Stomoxys</taxon>
    </lineage>
</organism>
<dbReference type="OrthoDB" id="5984255at2759"/>
<evidence type="ECO:0000313" key="4">
    <source>
        <dbReference type="Proteomes" id="UP000095300"/>
    </source>
</evidence>
<evidence type="ECO:0000259" key="2">
    <source>
        <dbReference type="PROSITE" id="PS51029"/>
    </source>
</evidence>
<keyword evidence="4" id="KW-1185">Reference proteome</keyword>
<gene>
    <name evidence="3" type="primary">106087384</name>
</gene>
<accession>A0A1I8P621</accession>
<dbReference type="PANTHER" id="PTHR12243:SF69">
    <property type="entry name" value="SI:CH73-59F11.3"/>
    <property type="match status" value="1"/>
</dbReference>
<name>A0A1I8P621_STOCA</name>
<dbReference type="GO" id="GO:0005634">
    <property type="term" value="C:nucleus"/>
    <property type="evidence" value="ECO:0007669"/>
    <property type="project" value="TreeGrafter"/>
</dbReference>
<proteinExistence type="predicted"/>
<dbReference type="InterPro" id="IPR039353">
    <property type="entry name" value="TF_Adf1"/>
</dbReference>
<protein>
    <recommendedName>
        <fullName evidence="2">MADF domain-containing protein</fullName>
    </recommendedName>
</protein>
<dbReference type="EnsemblMetazoa" id="SCAU005124-RA">
    <property type="protein sequence ID" value="SCAU005124-PA"/>
    <property type="gene ID" value="SCAU005124"/>
</dbReference>
<reference evidence="3" key="1">
    <citation type="submission" date="2020-05" db="UniProtKB">
        <authorList>
            <consortium name="EnsemblMetazoa"/>
        </authorList>
    </citation>
    <scope>IDENTIFICATION</scope>
    <source>
        <strain evidence="3">USDA</strain>
    </source>
</reference>
<dbReference type="GO" id="GO:0006357">
    <property type="term" value="P:regulation of transcription by RNA polymerase II"/>
    <property type="evidence" value="ECO:0007669"/>
    <property type="project" value="TreeGrafter"/>
</dbReference>
<dbReference type="SMART" id="SM00595">
    <property type="entry name" value="MADF"/>
    <property type="match status" value="1"/>
</dbReference>